<evidence type="ECO:0000313" key="4">
    <source>
        <dbReference type="EMBL" id="MBB6472765.1"/>
    </source>
</evidence>
<dbReference type="PANTHER" id="PTHR34473">
    <property type="entry name" value="UPF0699 TRANSMEMBRANE PROTEIN YDBS"/>
    <property type="match status" value="1"/>
</dbReference>
<evidence type="ECO:0000259" key="3">
    <source>
        <dbReference type="Pfam" id="PF03703"/>
    </source>
</evidence>
<feature type="compositionally biased region" description="Pro residues" evidence="1">
    <location>
        <begin position="7"/>
        <end position="30"/>
    </location>
</feature>
<gene>
    <name evidence="4" type="ORF">BJ992_002196</name>
</gene>
<organism evidence="4 5">
    <name type="scientific">Sphaerisporangium rubeum</name>
    <dbReference type="NCBI Taxonomy" id="321317"/>
    <lineage>
        <taxon>Bacteria</taxon>
        <taxon>Bacillati</taxon>
        <taxon>Actinomycetota</taxon>
        <taxon>Actinomycetes</taxon>
        <taxon>Streptosporangiales</taxon>
        <taxon>Streptosporangiaceae</taxon>
        <taxon>Sphaerisporangium</taxon>
    </lineage>
</organism>
<keyword evidence="2" id="KW-1133">Transmembrane helix</keyword>
<dbReference type="Pfam" id="PF03703">
    <property type="entry name" value="bPH_2"/>
    <property type="match status" value="1"/>
</dbReference>
<protein>
    <submittedName>
        <fullName evidence="4">Putative membrane protein</fullName>
    </submittedName>
</protein>
<feature type="compositionally biased region" description="Low complexity" evidence="1">
    <location>
        <begin position="220"/>
        <end position="231"/>
    </location>
</feature>
<dbReference type="PANTHER" id="PTHR34473:SF2">
    <property type="entry name" value="UPF0699 TRANSMEMBRANE PROTEIN YDBT"/>
    <property type="match status" value="1"/>
</dbReference>
<feature type="transmembrane region" description="Helical" evidence="2">
    <location>
        <begin position="113"/>
        <end position="132"/>
    </location>
</feature>
<dbReference type="InterPro" id="IPR005182">
    <property type="entry name" value="YdbS-like_PH"/>
</dbReference>
<feature type="domain" description="YdbS-like PH" evidence="3">
    <location>
        <begin position="131"/>
        <end position="209"/>
    </location>
</feature>
<evidence type="ECO:0000256" key="2">
    <source>
        <dbReference type="SAM" id="Phobius"/>
    </source>
</evidence>
<feature type="transmembrane region" description="Helical" evidence="2">
    <location>
        <begin position="324"/>
        <end position="345"/>
    </location>
</feature>
<dbReference type="Proteomes" id="UP000555564">
    <property type="component" value="Unassembled WGS sequence"/>
</dbReference>
<evidence type="ECO:0000256" key="1">
    <source>
        <dbReference type="SAM" id="MobiDB-lite"/>
    </source>
</evidence>
<evidence type="ECO:0000313" key="5">
    <source>
        <dbReference type="Proteomes" id="UP000555564"/>
    </source>
</evidence>
<feature type="region of interest" description="Disordered" evidence="1">
    <location>
        <begin position="1"/>
        <end position="74"/>
    </location>
</feature>
<keyword evidence="5" id="KW-1185">Reference proteome</keyword>
<feature type="transmembrane region" description="Helical" evidence="2">
    <location>
        <begin position="498"/>
        <end position="526"/>
    </location>
</feature>
<sequence>MTADPPASSPPPPGDHTPPYGGPTAPPGGPGPASGGTPPPDLTGHAGPAYGPGAGPQGAPGGPPQGWSGGEAEVRPSRLSPLTLLIDPVRMAPSLLLPLAGVLFVGGFAPSSFMWALVAVAASIGFAALRWATTTYQVVADRLEITRSLISRSVRSIPLDRVRGVDVSTPPLHRLLGLAVVKVDTGAGGDKQEGELNGVSVAEAERLRAVLLRRSRAVRSGAGAHSAARGAFTTETRTARPGAGPGQAPDHPSGHAQDHLTGPVPGHAPGHAQDHLTGPVPGHVQDHPPDHLAGHVPDYGLDHVPDHVYARVPKSWARYGPFSATYLLTPFVLLGGAIGLVFQWGENLGVNERAAWNVAEWLWHRPVLLAVIAVVLVLISPLAACVMYAVFNWDFTLLRRDASLVAERGLINRRSVSLEHARIRGYEFAEGLLERIANVGRLWAVVTGLGDSRTRGQLLPTGPKDFVLGVAAEAVAPFTATLAPHPPAARRRRLFRAVALPLVLAAVAFAFGLTWLGLAGLVLAVLCVPLGLDRYRSLGHAYDGSRLSVRSGTLPRSQAVIERRAVVGWTIRQTMFQRQAKVLTVIAGVGAGSGGYPAVDTGEHQGVHFAATVTPDWLAPFVTTAPPAAPSDNS</sequence>
<dbReference type="EMBL" id="JACHIU010000001">
    <property type="protein sequence ID" value="MBB6472765.1"/>
    <property type="molecule type" value="Genomic_DNA"/>
</dbReference>
<comment type="caution">
    <text evidence="4">The sequence shown here is derived from an EMBL/GenBank/DDBJ whole genome shotgun (WGS) entry which is preliminary data.</text>
</comment>
<reference evidence="4 5" key="1">
    <citation type="submission" date="2020-08" db="EMBL/GenBank/DDBJ databases">
        <title>Sequencing the genomes of 1000 actinobacteria strains.</title>
        <authorList>
            <person name="Klenk H.-P."/>
        </authorList>
    </citation>
    <scope>NUCLEOTIDE SEQUENCE [LARGE SCALE GENOMIC DNA]</scope>
    <source>
        <strain evidence="4 5">DSM 44936</strain>
    </source>
</reference>
<keyword evidence="2" id="KW-0472">Membrane</keyword>
<feature type="transmembrane region" description="Helical" evidence="2">
    <location>
        <begin position="365"/>
        <end position="391"/>
    </location>
</feature>
<dbReference type="RefSeq" id="WP_343072605.1">
    <property type="nucleotide sequence ID" value="NZ_BAAALO010000049.1"/>
</dbReference>
<feature type="region of interest" description="Disordered" evidence="1">
    <location>
        <begin position="220"/>
        <end position="297"/>
    </location>
</feature>
<dbReference type="AlphaFoldDB" id="A0A7X0ID28"/>
<feature type="compositionally biased region" description="Gly residues" evidence="1">
    <location>
        <begin position="50"/>
        <end position="60"/>
    </location>
</feature>
<name>A0A7X0ID28_9ACTN</name>
<accession>A0A7X0ID28</accession>
<keyword evidence="2" id="KW-0812">Transmembrane</keyword>
<proteinExistence type="predicted"/>
<feature type="compositionally biased region" description="Basic and acidic residues" evidence="1">
    <location>
        <begin position="284"/>
        <end position="293"/>
    </location>
</feature>